<sequence length="782" mass="86559" precursor="true">MKTVFAVLTVSLIPLTAIAQDRPNVLFIAIDDLRPELACYGGPQVRTPHLDELAAQGMRFDRAYCQVPVCGASRASLMTGILPTANRFRNYTTRADKDASGAATLPETFKKAGYTTLSNGKIFHFRDDSEDQSWSERAWRPGGGSLKSYDPATTERLSASKKRGRIYEAPDVADNAYADGLVAEKSIKDLRRLQQAGKPFFLACGFVRPHMPFYAPKRYWDLYQRDHVDIADNRYRPRDAPKELAGSGEFRSYHLADFDVDSEDFHRLMRHGYMASVSYVDKLVGDVLAELQRLELDGKTIVVVWGDHGWHLGEHNFWGKHNTMHLATRVPLIIKVPGRKAGATEALVETSDIYPTLCSLADIGIPETVQGRSFATLFDHPEQTFREGVYSRIRSGDAIITDRFTYTAYNGGESEMLYDLKKDPGENENVAEKPEYAETVSVMKSLLKQRQSEAASAKIMAATSAKPKKPIKPDLEQKKVPQKQQAAQKPKTETAVGYGVNVPTPTHSGVAYGSHQRHVLDFWQAASDKPTPLVMVIHGGGWTGGSKERLSRFADVPALLQAGISVAAINYRLMKHSQDVEPPVKAPLHDAARALQFLRSKAGEWNIDKTRIGAAGGSAGACSSLWLAYHDDLADPDSSDPIARESTRLWCVAVNAPQTTLDPEQMKAWTPNSRYGGHAFGKKNFAQFLADRESILPWIAEYSPYALVSRDDPPACLFYGKPPAMGEAQKDPTHSANFGIGLQKHCRELGVDCEVVYPGASEAKYKTPTEFHIATLKQEEKP</sequence>
<feature type="chain" id="PRO_5012253200" evidence="8">
    <location>
        <begin position="20"/>
        <end position="782"/>
    </location>
</feature>
<dbReference type="Pfam" id="PF20434">
    <property type="entry name" value="BD-FAE"/>
    <property type="match status" value="1"/>
</dbReference>
<dbReference type="STRING" id="1891926.Fuma_05572"/>
<comment type="cofactor">
    <cofactor evidence="1">
        <name>Ca(2+)</name>
        <dbReference type="ChEBI" id="CHEBI:29108"/>
    </cofactor>
</comment>
<evidence type="ECO:0000256" key="8">
    <source>
        <dbReference type="SAM" id="SignalP"/>
    </source>
</evidence>
<dbReference type="InterPro" id="IPR049492">
    <property type="entry name" value="BD-FAE-like_dom"/>
</dbReference>
<keyword evidence="5 11" id="KW-0378">Hydrolase</keyword>
<keyword evidence="12" id="KW-1185">Reference proteome</keyword>
<evidence type="ECO:0000256" key="3">
    <source>
        <dbReference type="ARBA" id="ARBA00022723"/>
    </source>
</evidence>
<dbReference type="SUPFAM" id="SSF53649">
    <property type="entry name" value="Alkaline phosphatase-like"/>
    <property type="match status" value="1"/>
</dbReference>
<dbReference type="InterPro" id="IPR017850">
    <property type="entry name" value="Alkaline_phosphatase_core_sf"/>
</dbReference>
<feature type="region of interest" description="Disordered" evidence="7">
    <location>
        <begin position="458"/>
        <end position="499"/>
    </location>
</feature>
<gene>
    <name evidence="11" type="ORF">Fuma_05572</name>
</gene>
<keyword evidence="6" id="KW-0106">Calcium</keyword>
<dbReference type="InterPro" id="IPR029058">
    <property type="entry name" value="AB_hydrolase_fold"/>
</dbReference>
<dbReference type="Pfam" id="PF00884">
    <property type="entry name" value="Sulfatase"/>
    <property type="match status" value="1"/>
</dbReference>
<evidence type="ECO:0000256" key="6">
    <source>
        <dbReference type="ARBA" id="ARBA00022837"/>
    </source>
</evidence>
<dbReference type="PANTHER" id="PTHR45953:SF1">
    <property type="entry name" value="IDURONATE 2-SULFATASE"/>
    <property type="match status" value="1"/>
</dbReference>
<organism evidence="11 12">
    <name type="scientific">Fuerstiella marisgermanici</name>
    <dbReference type="NCBI Taxonomy" id="1891926"/>
    <lineage>
        <taxon>Bacteria</taxon>
        <taxon>Pseudomonadati</taxon>
        <taxon>Planctomycetota</taxon>
        <taxon>Planctomycetia</taxon>
        <taxon>Planctomycetales</taxon>
        <taxon>Planctomycetaceae</taxon>
        <taxon>Fuerstiella</taxon>
    </lineage>
</organism>
<evidence type="ECO:0000256" key="4">
    <source>
        <dbReference type="ARBA" id="ARBA00022729"/>
    </source>
</evidence>
<dbReference type="GO" id="GO:0004065">
    <property type="term" value="F:arylsulfatase activity"/>
    <property type="evidence" value="ECO:0007669"/>
    <property type="project" value="UniProtKB-EC"/>
</dbReference>
<feature type="domain" description="Sulfatase N-terminal" evidence="9">
    <location>
        <begin position="23"/>
        <end position="363"/>
    </location>
</feature>
<dbReference type="GO" id="GO:0046872">
    <property type="term" value="F:metal ion binding"/>
    <property type="evidence" value="ECO:0007669"/>
    <property type="project" value="UniProtKB-KW"/>
</dbReference>
<dbReference type="Gene3D" id="3.40.720.10">
    <property type="entry name" value="Alkaline Phosphatase, subunit A"/>
    <property type="match status" value="1"/>
</dbReference>
<dbReference type="AlphaFoldDB" id="A0A1P8WPC3"/>
<dbReference type="InterPro" id="IPR000917">
    <property type="entry name" value="Sulfatase_N"/>
</dbReference>
<proteinExistence type="inferred from homology"/>
<dbReference type="KEGG" id="fmr:Fuma_05572"/>
<dbReference type="OrthoDB" id="9782218at2"/>
<dbReference type="SUPFAM" id="SSF53474">
    <property type="entry name" value="alpha/beta-Hydrolases"/>
    <property type="match status" value="1"/>
</dbReference>
<accession>A0A1P8WPC3</accession>
<dbReference type="GO" id="GO:0004423">
    <property type="term" value="F:iduronate-2-sulfatase activity"/>
    <property type="evidence" value="ECO:0007669"/>
    <property type="project" value="InterPro"/>
</dbReference>
<evidence type="ECO:0000313" key="11">
    <source>
        <dbReference type="EMBL" id="APZ95909.1"/>
    </source>
</evidence>
<keyword evidence="3" id="KW-0479">Metal-binding</keyword>
<evidence type="ECO:0000256" key="5">
    <source>
        <dbReference type="ARBA" id="ARBA00022801"/>
    </source>
</evidence>
<feature type="signal peptide" evidence="8">
    <location>
        <begin position="1"/>
        <end position="19"/>
    </location>
</feature>
<dbReference type="InterPro" id="IPR035874">
    <property type="entry name" value="IDS"/>
</dbReference>
<feature type="domain" description="BD-FAE-like" evidence="10">
    <location>
        <begin position="525"/>
        <end position="721"/>
    </location>
</feature>
<name>A0A1P8WPC3_9PLAN</name>
<evidence type="ECO:0000256" key="7">
    <source>
        <dbReference type="SAM" id="MobiDB-lite"/>
    </source>
</evidence>
<dbReference type="Proteomes" id="UP000187735">
    <property type="component" value="Chromosome"/>
</dbReference>
<evidence type="ECO:0000256" key="1">
    <source>
        <dbReference type="ARBA" id="ARBA00001913"/>
    </source>
</evidence>
<protein>
    <submittedName>
        <fullName evidence="11">Arylsulfatase</fullName>
        <ecNumber evidence="11">3.1.6.1</ecNumber>
    </submittedName>
</protein>
<evidence type="ECO:0000259" key="10">
    <source>
        <dbReference type="Pfam" id="PF20434"/>
    </source>
</evidence>
<dbReference type="PANTHER" id="PTHR45953">
    <property type="entry name" value="IDURONATE 2-SULFATASE"/>
    <property type="match status" value="1"/>
</dbReference>
<dbReference type="EC" id="3.1.6.1" evidence="11"/>
<reference evidence="11 12" key="1">
    <citation type="journal article" date="2016" name="Front. Microbiol.">
        <title>Fuerstia marisgermanicae gen. nov., sp. nov., an Unusual Member of the Phylum Planctomycetes from the German Wadden Sea.</title>
        <authorList>
            <person name="Kohn T."/>
            <person name="Heuer A."/>
            <person name="Jogler M."/>
            <person name="Vollmers J."/>
            <person name="Boedeker C."/>
            <person name="Bunk B."/>
            <person name="Rast P."/>
            <person name="Borchert D."/>
            <person name="Glockner I."/>
            <person name="Freese H.M."/>
            <person name="Klenk H.P."/>
            <person name="Overmann J."/>
            <person name="Kaster A.K."/>
            <person name="Rohde M."/>
            <person name="Wiegand S."/>
            <person name="Jogler C."/>
        </authorList>
    </citation>
    <scope>NUCLEOTIDE SEQUENCE [LARGE SCALE GENOMIC DNA]</scope>
    <source>
        <strain evidence="11 12">NH11</strain>
    </source>
</reference>
<dbReference type="CDD" id="cd16030">
    <property type="entry name" value="iduronate-2-sulfatase"/>
    <property type="match status" value="1"/>
</dbReference>
<dbReference type="Gene3D" id="3.40.50.1820">
    <property type="entry name" value="alpha/beta hydrolase"/>
    <property type="match status" value="1"/>
</dbReference>
<comment type="similarity">
    <text evidence="2">Belongs to the sulfatase family.</text>
</comment>
<evidence type="ECO:0000259" key="9">
    <source>
        <dbReference type="Pfam" id="PF00884"/>
    </source>
</evidence>
<dbReference type="RefSeq" id="WP_077027006.1">
    <property type="nucleotide sequence ID" value="NZ_CP017641.1"/>
</dbReference>
<keyword evidence="4 8" id="KW-0732">Signal</keyword>
<evidence type="ECO:0000256" key="2">
    <source>
        <dbReference type="ARBA" id="ARBA00008779"/>
    </source>
</evidence>
<evidence type="ECO:0000313" key="12">
    <source>
        <dbReference type="Proteomes" id="UP000187735"/>
    </source>
</evidence>
<dbReference type="EMBL" id="CP017641">
    <property type="protein sequence ID" value="APZ95909.1"/>
    <property type="molecule type" value="Genomic_DNA"/>
</dbReference>
<dbReference type="GO" id="GO:0005737">
    <property type="term" value="C:cytoplasm"/>
    <property type="evidence" value="ECO:0007669"/>
    <property type="project" value="TreeGrafter"/>
</dbReference>